<keyword evidence="5 8" id="KW-0378">Hydrolase</keyword>
<evidence type="ECO:0000313" key="10">
    <source>
        <dbReference type="EMBL" id="GER34185.1"/>
    </source>
</evidence>
<gene>
    <name evidence="10" type="ORF">STAS_10369</name>
</gene>
<proteinExistence type="inferred from homology"/>
<keyword evidence="10" id="KW-0456">Lyase</keyword>
<keyword evidence="4" id="KW-0964">Secreted</keyword>
<dbReference type="PANTHER" id="PTHR31375">
    <property type="match status" value="1"/>
</dbReference>
<dbReference type="GO" id="GO:0071555">
    <property type="term" value="P:cell wall organization"/>
    <property type="evidence" value="ECO:0007669"/>
    <property type="project" value="UniProtKB-KW"/>
</dbReference>
<accession>A0A5A7PMP3</accession>
<dbReference type="InterPro" id="IPR000743">
    <property type="entry name" value="Glyco_hydro_28"/>
</dbReference>
<evidence type="ECO:0000256" key="4">
    <source>
        <dbReference type="ARBA" id="ARBA00022525"/>
    </source>
</evidence>
<organism evidence="10 11">
    <name type="scientific">Striga asiatica</name>
    <name type="common">Asiatic witchweed</name>
    <name type="synonym">Buchnera asiatica</name>
    <dbReference type="NCBI Taxonomy" id="4170"/>
    <lineage>
        <taxon>Eukaryota</taxon>
        <taxon>Viridiplantae</taxon>
        <taxon>Streptophyta</taxon>
        <taxon>Embryophyta</taxon>
        <taxon>Tracheophyta</taxon>
        <taxon>Spermatophyta</taxon>
        <taxon>Magnoliopsida</taxon>
        <taxon>eudicotyledons</taxon>
        <taxon>Gunneridae</taxon>
        <taxon>Pentapetalae</taxon>
        <taxon>asterids</taxon>
        <taxon>lamiids</taxon>
        <taxon>Lamiales</taxon>
        <taxon>Orobanchaceae</taxon>
        <taxon>Buchnereae</taxon>
        <taxon>Striga</taxon>
    </lineage>
</organism>
<evidence type="ECO:0000256" key="5">
    <source>
        <dbReference type="ARBA" id="ARBA00022801"/>
    </source>
</evidence>
<dbReference type="Gene3D" id="2.160.20.10">
    <property type="entry name" value="Single-stranded right-handed beta-helix, Pectin lyase-like"/>
    <property type="match status" value="1"/>
</dbReference>
<dbReference type="Proteomes" id="UP000325081">
    <property type="component" value="Unassembled WGS sequence"/>
</dbReference>
<dbReference type="GO" id="GO:0004650">
    <property type="term" value="F:polygalacturonase activity"/>
    <property type="evidence" value="ECO:0007669"/>
    <property type="project" value="InterPro"/>
</dbReference>
<evidence type="ECO:0000256" key="7">
    <source>
        <dbReference type="ARBA" id="ARBA00023316"/>
    </source>
</evidence>
<comment type="subcellular location">
    <subcellularLocation>
        <location evidence="1">Secreted</location>
        <location evidence="1">Cell wall</location>
    </subcellularLocation>
</comment>
<keyword evidence="3" id="KW-0134">Cell wall</keyword>
<dbReference type="InterPro" id="IPR006626">
    <property type="entry name" value="PbH1"/>
</dbReference>
<evidence type="ECO:0000256" key="2">
    <source>
        <dbReference type="ARBA" id="ARBA00008834"/>
    </source>
</evidence>
<evidence type="ECO:0000256" key="1">
    <source>
        <dbReference type="ARBA" id="ARBA00004191"/>
    </source>
</evidence>
<dbReference type="FunFam" id="2.160.20.10:FF:000004">
    <property type="entry name" value="Pectin lyase-like superfamily protein"/>
    <property type="match status" value="1"/>
</dbReference>
<dbReference type="GO" id="GO:0016829">
    <property type="term" value="F:lyase activity"/>
    <property type="evidence" value="ECO:0007669"/>
    <property type="project" value="UniProtKB-KW"/>
</dbReference>
<dbReference type="InterPro" id="IPR011050">
    <property type="entry name" value="Pectin_lyase_fold/virulence"/>
</dbReference>
<evidence type="ECO:0000256" key="3">
    <source>
        <dbReference type="ARBA" id="ARBA00022512"/>
    </source>
</evidence>
<dbReference type="InterPro" id="IPR012334">
    <property type="entry name" value="Pectin_lyas_fold"/>
</dbReference>
<keyword evidence="7" id="KW-0961">Cell wall biogenesis/degradation</keyword>
<evidence type="ECO:0000256" key="6">
    <source>
        <dbReference type="ARBA" id="ARBA00023295"/>
    </source>
</evidence>
<comment type="caution">
    <text evidence="10">The sequence shown here is derived from an EMBL/GenBank/DDBJ whole genome shotgun (WGS) entry which is preliminary data.</text>
</comment>
<keyword evidence="9" id="KW-0732">Signal</keyword>
<dbReference type="AlphaFoldDB" id="A0A5A7PMP3"/>
<name>A0A5A7PMP3_STRAF</name>
<dbReference type="Pfam" id="PF00295">
    <property type="entry name" value="Glyco_hydro_28"/>
    <property type="match status" value="1"/>
</dbReference>
<evidence type="ECO:0000313" key="11">
    <source>
        <dbReference type="Proteomes" id="UP000325081"/>
    </source>
</evidence>
<keyword evidence="11" id="KW-1185">Reference proteome</keyword>
<dbReference type="EMBL" id="BKCP01004849">
    <property type="protein sequence ID" value="GER34185.1"/>
    <property type="molecule type" value="Genomic_DNA"/>
</dbReference>
<feature type="signal peptide" evidence="9">
    <location>
        <begin position="1"/>
        <end position="22"/>
    </location>
</feature>
<dbReference type="GO" id="GO:0005975">
    <property type="term" value="P:carbohydrate metabolic process"/>
    <property type="evidence" value="ECO:0007669"/>
    <property type="project" value="InterPro"/>
</dbReference>
<evidence type="ECO:0000256" key="8">
    <source>
        <dbReference type="RuleBase" id="RU361169"/>
    </source>
</evidence>
<keyword evidence="6 8" id="KW-0326">Glycosidase</keyword>
<sequence>MALPKPIQMLILILIILHYSSPVPIALAAYYNKIPTYNVLNFGASRYGLSDSKWAFLQAWNRACAYLGPAAIIYVPEGRYHLGAVIFYGRTCKRKAIAIHIDGTLVAPSNYEVLGNREYWLKFVGVNGVSIFGGNLDGQGKSLWACKNSGNSCPHGAMSLTFYNSKNIYINGLTSYNPQFFHILVEGCQNVKLTNVKIRAPAHSPNTDGIHVNMSTGVTITNSNIGTGDDCVSIGPGTSNLWIEQLSCGPGHGISIGSLGWTWQEPGVRDVTVKSVTLTETQNGVRIKTWARDTTAFVHRVLFQHIYMQNVGNPIFIDQNYCPNHMNCPTEGSGVRISDVTYQDIRGTSASHVAVNLGCSGKNPCNRITLSEVFLTYGKNKPATASCGNARGTAVGNVNPAGCF</sequence>
<dbReference type="OrthoDB" id="187139at2759"/>
<feature type="chain" id="PRO_5022932507" evidence="9">
    <location>
        <begin position="23"/>
        <end position="404"/>
    </location>
</feature>
<evidence type="ECO:0000256" key="9">
    <source>
        <dbReference type="SAM" id="SignalP"/>
    </source>
</evidence>
<dbReference type="SMART" id="SM00710">
    <property type="entry name" value="PbH1"/>
    <property type="match status" value="5"/>
</dbReference>
<dbReference type="SUPFAM" id="SSF51126">
    <property type="entry name" value="Pectin lyase-like"/>
    <property type="match status" value="1"/>
</dbReference>
<protein>
    <submittedName>
        <fullName evidence="10">Pectin lyase-like superfamily protein</fullName>
    </submittedName>
</protein>
<comment type="similarity">
    <text evidence="2 8">Belongs to the glycosyl hydrolase 28 family.</text>
</comment>
<reference evidence="11" key="1">
    <citation type="journal article" date="2019" name="Curr. Biol.">
        <title>Genome Sequence of Striga asiatica Provides Insight into the Evolution of Plant Parasitism.</title>
        <authorList>
            <person name="Yoshida S."/>
            <person name="Kim S."/>
            <person name="Wafula E.K."/>
            <person name="Tanskanen J."/>
            <person name="Kim Y.M."/>
            <person name="Honaas L."/>
            <person name="Yang Z."/>
            <person name="Spallek T."/>
            <person name="Conn C.E."/>
            <person name="Ichihashi Y."/>
            <person name="Cheong K."/>
            <person name="Cui S."/>
            <person name="Der J.P."/>
            <person name="Gundlach H."/>
            <person name="Jiao Y."/>
            <person name="Hori C."/>
            <person name="Ishida J.K."/>
            <person name="Kasahara H."/>
            <person name="Kiba T."/>
            <person name="Kim M.S."/>
            <person name="Koo N."/>
            <person name="Laohavisit A."/>
            <person name="Lee Y.H."/>
            <person name="Lumba S."/>
            <person name="McCourt P."/>
            <person name="Mortimer J.C."/>
            <person name="Mutuku J.M."/>
            <person name="Nomura T."/>
            <person name="Sasaki-Sekimoto Y."/>
            <person name="Seto Y."/>
            <person name="Wang Y."/>
            <person name="Wakatake T."/>
            <person name="Sakakibara H."/>
            <person name="Demura T."/>
            <person name="Yamaguchi S."/>
            <person name="Yoneyama K."/>
            <person name="Manabe R.I."/>
            <person name="Nelson D.C."/>
            <person name="Schulman A.H."/>
            <person name="Timko M.P."/>
            <person name="dePamphilis C.W."/>
            <person name="Choi D."/>
            <person name="Shirasu K."/>
        </authorList>
    </citation>
    <scope>NUCLEOTIDE SEQUENCE [LARGE SCALE GENOMIC DNA]</scope>
    <source>
        <strain evidence="11">cv. UVA1</strain>
    </source>
</reference>